<dbReference type="AlphaFoldDB" id="A0A1B9FXM9"/>
<dbReference type="GeneID" id="30210892"/>
<feature type="region of interest" description="Disordered" evidence="2">
    <location>
        <begin position="155"/>
        <end position="265"/>
    </location>
</feature>
<dbReference type="Proteomes" id="UP000092730">
    <property type="component" value="Chromosome 6"/>
</dbReference>
<dbReference type="EMBL" id="KI894023">
    <property type="protein sequence ID" value="OCF23510.1"/>
    <property type="molecule type" value="Genomic_DNA"/>
</dbReference>
<dbReference type="EMBL" id="CP144546">
    <property type="protein sequence ID" value="WVW85730.1"/>
    <property type="molecule type" value="Genomic_DNA"/>
</dbReference>
<accession>A0A1B9FXM9</accession>
<name>A0A1B9FXM9_9TREE</name>
<feature type="compositionally biased region" description="Acidic residues" evidence="2">
    <location>
        <begin position="160"/>
        <end position="225"/>
    </location>
</feature>
<organism evidence="3">
    <name type="scientific">Kwoniella bestiolae CBS 10118</name>
    <dbReference type="NCBI Taxonomy" id="1296100"/>
    <lineage>
        <taxon>Eukaryota</taxon>
        <taxon>Fungi</taxon>
        <taxon>Dikarya</taxon>
        <taxon>Basidiomycota</taxon>
        <taxon>Agaricomycotina</taxon>
        <taxon>Tremellomycetes</taxon>
        <taxon>Tremellales</taxon>
        <taxon>Cryptococcaceae</taxon>
        <taxon>Kwoniella</taxon>
    </lineage>
</organism>
<evidence type="ECO:0000313" key="5">
    <source>
        <dbReference type="Proteomes" id="UP000092730"/>
    </source>
</evidence>
<dbReference type="RefSeq" id="XP_019044580.1">
    <property type="nucleotide sequence ID" value="XM_019193103.1"/>
</dbReference>
<keyword evidence="1" id="KW-0175">Coiled coil</keyword>
<gene>
    <name evidence="3" type="ORF">I302_06493</name>
    <name evidence="4" type="ORF">I302_107768</name>
</gene>
<reference evidence="4" key="4">
    <citation type="submission" date="2024-02" db="EMBL/GenBank/DDBJ databases">
        <title>Comparative genomics of Cryptococcus and Kwoniella reveals pathogenesis evolution and contrasting modes of karyotype evolution via chromosome fusion or intercentromeric recombination.</title>
        <authorList>
            <person name="Coelho M.A."/>
            <person name="David-Palma M."/>
            <person name="Shea T."/>
            <person name="Bowers K."/>
            <person name="McGinley-Smith S."/>
            <person name="Mohammad A.W."/>
            <person name="Gnirke A."/>
            <person name="Yurkov A.M."/>
            <person name="Nowrousian M."/>
            <person name="Sun S."/>
            <person name="Cuomo C.A."/>
            <person name="Heitman J."/>
        </authorList>
    </citation>
    <scope>NUCLEOTIDE SEQUENCE</scope>
    <source>
        <strain evidence="4">CBS 10118</strain>
    </source>
</reference>
<protein>
    <submittedName>
        <fullName evidence="3">Uncharacterized protein</fullName>
    </submittedName>
</protein>
<evidence type="ECO:0000256" key="2">
    <source>
        <dbReference type="SAM" id="MobiDB-lite"/>
    </source>
</evidence>
<evidence type="ECO:0000313" key="4">
    <source>
        <dbReference type="EMBL" id="WVW85730.1"/>
    </source>
</evidence>
<evidence type="ECO:0000256" key="1">
    <source>
        <dbReference type="SAM" id="Coils"/>
    </source>
</evidence>
<dbReference type="KEGG" id="kbi:30210892"/>
<dbReference type="VEuPathDB" id="FungiDB:I302_06493"/>
<keyword evidence="5" id="KW-1185">Reference proteome</keyword>
<proteinExistence type="predicted"/>
<evidence type="ECO:0000313" key="3">
    <source>
        <dbReference type="EMBL" id="OCF23510.1"/>
    </source>
</evidence>
<feature type="coiled-coil region" evidence="1">
    <location>
        <begin position="268"/>
        <end position="332"/>
    </location>
</feature>
<reference evidence="3" key="1">
    <citation type="submission" date="2013-07" db="EMBL/GenBank/DDBJ databases">
        <title>The Genome Sequence of Cryptococcus bestiolae CBS10118.</title>
        <authorList>
            <consortium name="The Broad Institute Genome Sequencing Platform"/>
            <person name="Cuomo C."/>
            <person name="Litvintseva A."/>
            <person name="Chen Y."/>
            <person name="Heitman J."/>
            <person name="Sun S."/>
            <person name="Springer D."/>
            <person name="Dromer F."/>
            <person name="Young S.K."/>
            <person name="Zeng Q."/>
            <person name="Gargeya S."/>
            <person name="Fitzgerald M."/>
            <person name="Abouelleil A."/>
            <person name="Alvarado L."/>
            <person name="Berlin A.M."/>
            <person name="Chapman S.B."/>
            <person name="Dewar J."/>
            <person name="Goldberg J."/>
            <person name="Griggs A."/>
            <person name="Gujja S."/>
            <person name="Hansen M."/>
            <person name="Howarth C."/>
            <person name="Imamovic A."/>
            <person name="Larimer J."/>
            <person name="McCowan C."/>
            <person name="Murphy C."/>
            <person name="Pearson M."/>
            <person name="Priest M."/>
            <person name="Roberts A."/>
            <person name="Saif S."/>
            <person name="Shea T."/>
            <person name="Sykes S."/>
            <person name="Wortman J."/>
            <person name="Nusbaum C."/>
            <person name="Birren B."/>
        </authorList>
    </citation>
    <scope>NUCLEOTIDE SEQUENCE [LARGE SCALE GENOMIC DNA]</scope>
    <source>
        <strain evidence="3">CBS 10118</strain>
    </source>
</reference>
<reference evidence="3" key="3">
    <citation type="submission" date="2014-01" db="EMBL/GenBank/DDBJ databases">
        <title>Evolution of pathogenesis and genome organization in the Tremellales.</title>
        <authorList>
            <person name="Cuomo C."/>
            <person name="Litvintseva A."/>
            <person name="Heitman J."/>
            <person name="Chen Y."/>
            <person name="Sun S."/>
            <person name="Springer D."/>
            <person name="Dromer F."/>
            <person name="Young S."/>
            <person name="Zeng Q."/>
            <person name="Chapman S."/>
            <person name="Gujja S."/>
            <person name="Saif S."/>
            <person name="Birren B."/>
        </authorList>
    </citation>
    <scope>NUCLEOTIDE SEQUENCE</scope>
    <source>
        <strain evidence="3">CBS 10118</strain>
    </source>
</reference>
<sequence>MVPKPTPGNITSGSLCKPPSVPTLNALSKASFWNIEHTLKLHARNEGHGYTNPRGRPFGKNRSFYLLCSSFGTHGKSYRKDKARYKTGCDHRLYFNNVSNSKKAAVDGPFKVDWGKSHMEHNHPPFEDYRWMHVPSVEERKMGLRVRGGTKRLKMKEMWDGDEDEDEDGWNSDLSSEEEEEDTWSSDLSLAEEEEDEMESDCEEDDEDEDEDEPGSEHLDEVEEVSETHRDQATQDQAAPSPIHLTDQVNIQNNNIAEEAHPNPNEEMLKMQERIEELQNRLSKAEVKRDEVERRNKDLQDRVDEMHEEREIEVERRRLEEAKWKLDEREKKLSLRKRRWGGEWGRGRAGEEDVKKVKIECIVIDDE</sequence>
<feature type="compositionally biased region" description="Polar residues" evidence="2">
    <location>
        <begin position="247"/>
        <end position="256"/>
    </location>
</feature>
<reference evidence="4" key="2">
    <citation type="submission" date="2013-07" db="EMBL/GenBank/DDBJ databases">
        <authorList>
            <consortium name="The Broad Institute Genome Sequencing Platform"/>
            <person name="Cuomo C."/>
            <person name="Litvintseva A."/>
            <person name="Chen Y."/>
            <person name="Heitman J."/>
            <person name="Sun S."/>
            <person name="Springer D."/>
            <person name="Dromer F."/>
            <person name="Young S.K."/>
            <person name="Zeng Q."/>
            <person name="Gargeya S."/>
            <person name="Fitzgerald M."/>
            <person name="Abouelleil A."/>
            <person name="Alvarado L."/>
            <person name="Berlin A.M."/>
            <person name="Chapman S.B."/>
            <person name="Dewar J."/>
            <person name="Goldberg J."/>
            <person name="Griggs A."/>
            <person name="Gujja S."/>
            <person name="Hansen M."/>
            <person name="Howarth C."/>
            <person name="Imamovic A."/>
            <person name="Larimer J."/>
            <person name="McCowan C."/>
            <person name="Murphy C."/>
            <person name="Pearson M."/>
            <person name="Priest M."/>
            <person name="Roberts A."/>
            <person name="Saif S."/>
            <person name="Shea T."/>
            <person name="Sykes S."/>
            <person name="Wortman J."/>
            <person name="Nusbaum C."/>
            <person name="Birren B."/>
        </authorList>
    </citation>
    <scope>NUCLEOTIDE SEQUENCE</scope>
    <source>
        <strain evidence="4">CBS 10118</strain>
    </source>
</reference>